<name>A0A6C0B8J2_9ZZZZ</name>
<evidence type="ECO:0008006" key="3">
    <source>
        <dbReference type="Google" id="ProtNLM"/>
    </source>
</evidence>
<keyword evidence="1" id="KW-1133">Transmembrane helix</keyword>
<accession>A0A6C0B8J2</accession>
<reference evidence="2" key="1">
    <citation type="journal article" date="2020" name="Nature">
        <title>Giant virus diversity and host interactions through global metagenomics.</title>
        <authorList>
            <person name="Schulz F."/>
            <person name="Roux S."/>
            <person name="Paez-Espino D."/>
            <person name="Jungbluth S."/>
            <person name="Walsh D.A."/>
            <person name="Denef V.J."/>
            <person name="McMahon K.D."/>
            <person name="Konstantinidis K.T."/>
            <person name="Eloe-Fadrosh E.A."/>
            <person name="Kyrpides N.C."/>
            <person name="Woyke T."/>
        </authorList>
    </citation>
    <scope>NUCLEOTIDE SEQUENCE</scope>
    <source>
        <strain evidence="2">GVMAG-M-3300010158-55</strain>
    </source>
</reference>
<keyword evidence="1" id="KW-0812">Transmembrane</keyword>
<protein>
    <recommendedName>
        <fullName evidence="3">Transmembrane protein</fullName>
    </recommendedName>
</protein>
<proteinExistence type="predicted"/>
<feature type="transmembrane region" description="Helical" evidence="1">
    <location>
        <begin position="30"/>
        <end position="52"/>
    </location>
</feature>
<organism evidence="2">
    <name type="scientific">viral metagenome</name>
    <dbReference type="NCBI Taxonomy" id="1070528"/>
    <lineage>
        <taxon>unclassified sequences</taxon>
        <taxon>metagenomes</taxon>
        <taxon>organismal metagenomes</taxon>
    </lineage>
</organism>
<dbReference type="EMBL" id="MN739099">
    <property type="protein sequence ID" value="QHS88555.1"/>
    <property type="molecule type" value="Genomic_DNA"/>
</dbReference>
<evidence type="ECO:0000313" key="2">
    <source>
        <dbReference type="EMBL" id="QHS88555.1"/>
    </source>
</evidence>
<dbReference type="AlphaFoldDB" id="A0A6C0B8J2"/>
<evidence type="ECO:0000256" key="1">
    <source>
        <dbReference type="SAM" id="Phobius"/>
    </source>
</evidence>
<keyword evidence="1" id="KW-0472">Membrane</keyword>
<sequence length="96" mass="11660">MEHLTEPGIREYFVESFKNCKEYKLQYHTWILNLVLFAIFVFSVSAVLYYKYKGKQSPVLKKKKQEEDRIFIMNRIRSLQIDKQKENNHLITNLPF</sequence>